<dbReference type="Pfam" id="PF00085">
    <property type="entry name" value="Thioredoxin"/>
    <property type="match status" value="1"/>
</dbReference>
<comment type="similarity">
    <text evidence="1">Belongs to the thioredoxin family.</text>
</comment>
<dbReference type="Gene3D" id="3.40.30.10">
    <property type="entry name" value="Glutaredoxin"/>
    <property type="match status" value="1"/>
</dbReference>
<keyword evidence="2" id="KW-1015">Disulfide bond</keyword>
<dbReference type="PROSITE" id="PS51352">
    <property type="entry name" value="THIOREDOXIN_2"/>
    <property type="match status" value="1"/>
</dbReference>
<dbReference type="InterPro" id="IPR036249">
    <property type="entry name" value="Thioredoxin-like_sf"/>
</dbReference>
<gene>
    <name evidence="4" type="primary">TRX2</name>
    <name evidence="4" type="ORF">APUU_11974A</name>
</gene>
<dbReference type="GeneID" id="64969151"/>
<dbReference type="CDD" id="cd02947">
    <property type="entry name" value="TRX_family"/>
    <property type="match status" value="1"/>
</dbReference>
<proteinExistence type="inferred from homology"/>
<accession>A0A7R7XD95</accession>
<dbReference type="PRINTS" id="PR00421">
    <property type="entry name" value="THIOREDOXIN"/>
</dbReference>
<dbReference type="SUPFAM" id="SSF52833">
    <property type="entry name" value="Thioredoxin-like"/>
    <property type="match status" value="1"/>
</dbReference>
<dbReference type="InterPro" id="IPR013766">
    <property type="entry name" value="Thioredoxin_domain"/>
</dbReference>
<dbReference type="FunFam" id="3.40.30.10:FF:000245">
    <property type="entry name" value="Thioredoxin"/>
    <property type="match status" value="1"/>
</dbReference>
<evidence type="ECO:0000256" key="2">
    <source>
        <dbReference type="ARBA" id="ARBA00023157"/>
    </source>
</evidence>
<evidence type="ECO:0000259" key="3">
    <source>
        <dbReference type="PROSITE" id="PS51352"/>
    </source>
</evidence>
<dbReference type="KEGG" id="apuu:APUU_11974A"/>
<sequence length="187" mass="20122">MASLRLTNQFTVLRALRPRCPQPSTRLSSSFSSRASTLASTVSRPSALPRSSASNGFASNRRAFSTTSTVQFNPSPAKMGGNSVVTITTKEEFKEKITNSKGPVVLDCFADWCGPCKAIAPKVEQFAEEFTDAKFYKFDVDDLSDVAAELGVRAMPSFFLFKDGEVVDTVVGANPPALQAGIQKILA</sequence>
<dbReference type="PANTHER" id="PTHR46115">
    <property type="entry name" value="THIOREDOXIN-LIKE PROTEIN 1"/>
    <property type="match status" value="1"/>
</dbReference>
<dbReference type="EMBL" id="AP024443">
    <property type="protein sequence ID" value="BCS19146.1"/>
    <property type="molecule type" value="Genomic_DNA"/>
</dbReference>
<reference evidence="4" key="1">
    <citation type="submission" date="2021-01" db="EMBL/GenBank/DDBJ databases">
        <authorList>
            <consortium name="Aspergillus puulaauensis MK2 genome sequencing consortium"/>
            <person name="Kazuki M."/>
            <person name="Futagami T."/>
        </authorList>
    </citation>
    <scope>NUCLEOTIDE SEQUENCE</scope>
    <source>
        <strain evidence="4">MK2</strain>
    </source>
</reference>
<dbReference type="PROSITE" id="PS00194">
    <property type="entry name" value="THIOREDOXIN_1"/>
    <property type="match status" value="1"/>
</dbReference>
<evidence type="ECO:0000313" key="4">
    <source>
        <dbReference type="EMBL" id="BCS19146.1"/>
    </source>
</evidence>
<dbReference type="RefSeq" id="XP_041551340.1">
    <property type="nucleotide sequence ID" value="XM_041698123.1"/>
</dbReference>
<reference evidence="4" key="2">
    <citation type="submission" date="2021-02" db="EMBL/GenBank/DDBJ databases">
        <title>Aspergillus puulaauensis MK2 genome sequence.</title>
        <authorList>
            <person name="Futagami T."/>
            <person name="Mori K."/>
            <person name="Kadooka C."/>
            <person name="Tanaka T."/>
        </authorList>
    </citation>
    <scope>NUCLEOTIDE SEQUENCE</scope>
    <source>
        <strain evidence="4">MK2</strain>
    </source>
</reference>
<dbReference type="OrthoDB" id="10263751at2759"/>
<feature type="domain" description="Thioredoxin" evidence="3">
    <location>
        <begin position="63"/>
        <end position="187"/>
    </location>
</feature>
<name>A0A7R7XD95_9EURO</name>
<protein>
    <submittedName>
        <fullName evidence="4">Cytoplasmic thioredoxin isoenzyme 2</fullName>
    </submittedName>
</protein>
<organism evidence="4 5">
    <name type="scientific">Aspergillus puulaauensis</name>
    <dbReference type="NCBI Taxonomy" id="1220207"/>
    <lineage>
        <taxon>Eukaryota</taxon>
        <taxon>Fungi</taxon>
        <taxon>Dikarya</taxon>
        <taxon>Ascomycota</taxon>
        <taxon>Pezizomycotina</taxon>
        <taxon>Eurotiomycetes</taxon>
        <taxon>Eurotiomycetidae</taxon>
        <taxon>Eurotiales</taxon>
        <taxon>Aspergillaceae</taxon>
        <taxon>Aspergillus</taxon>
    </lineage>
</organism>
<dbReference type="Proteomes" id="UP000654913">
    <property type="component" value="Chromosome 1"/>
</dbReference>
<dbReference type="InterPro" id="IPR017937">
    <property type="entry name" value="Thioredoxin_CS"/>
</dbReference>
<evidence type="ECO:0000313" key="5">
    <source>
        <dbReference type="Proteomes" id="UP000654913"/>
    </source>
</evidence>
<keyword evidence="5" id="KW-1185">Reference proteome</keyword>
<evidence type="ECO:0000256" key="1">
    <source>
        <dbReference type="ARBA" id="ARBA00008987"/>
    </source>
</evidence>
<dbReference type="AlphaFoldDB" id="A0A7R7XD95"/>